<sequence length="468" mass="55459">MQGASDNKLKELLDIITKENRHDKKHLLAHDIIYQTDSYDLQDKINSCKAKLEALPQAKTYDEIIEAIELLKDLFRDNERALELIGDVEKRLHRCLQEHELFEFSNKLIDVFKELSKERTEWFNLLVANASEYRNKYYNLAVQSNVLLNENSRLLSENQEQIQENVSNHNLNEKLIQKIKSLSGIAEENKALFDDKKEMDERFSFIQKQLEEQKLYFENKFKAQERLIMHFNRKNQDIEANFERRFQDQKNDFELKLQDQKNDFELKLQDQKECFHNEIQDLKLDICSIKFKSTMREVIGWIRDDVCKELSVFFGTKISSLNQIQEARELKGETEESVNIAINTFLNEVYRIDIDAFFELIKVRKDLNIFIHNGLIVDDEGLEMLVNSKTEDLNNLLRLYNPLKNIAKDKVSRKDYLKANNLCFKCGQTWNYLNHSCLSCSLCFDKGHDQQACPRKERCEKRRRAISD</sequence>
<organism evidence="1 2">
    <name type="scientific">Blepharisma stoltei</name>
    <dbReference type="NCBI Taxonomy" id="1481888"/>
    <lineage>
        <taxon>Eukaryota</taxon>
        <taxon>Sar</taxon>
        <taxon>Alveolata</taxon>
        <taxon>Ciliophora</taxon>
        <taxon>Postciliodesmatophora</taxon>
        <taxon>Heterotrichea</taxon>
        <taxon>Heterotrichida</taxon>
        <taxon>Blepharismidae</taxon>
        <taxon>Blepharisma</taxon>
    </lineage>
</organism>
<evidence type="ECO:0000313" key="1">
    <source>
        <dbReference type="EMBL" id="CAG9333052.1"/>
    </source>
</evidence>
<dbReference type="EMBL" id="CAJZBQ010000056">
    <property type="protein sequence ID" value="CAG9333052.1"/>
    <property type="molecule type" value="Genomic_DNA"/>
</dbReference>
<name>A0AAU9K775_9CILI</name>
<comment type="caution">
    <text evidence="1">The sequence shown here is derived from an EMBL/GenBank/DDBJ whole genome shotgun (WGS) entry which is preliminary data.</text>
</comment>
<proteinExistence type="predicted"/>
<dbReference type="Proteomes" id="UP001162131">
    <property type="component" value="Unassembled WGS sequence"/>
</dbReference>
<evidence type="ECO:0000313" key="2">
    <source>
        <dbReference type="Proteomes" id="UP001162131"/>
    </source>
</evidence>
<keyword evidence="2" id="KW-1185">Reference proteome</keyword>
<reference evidence="1" key="1">
    <citation type="submission" date="2021-09" db="EMBL/GenBank/DDBJ databases">
        <authorList>
            <consortium name="AG Swart"/>
            <person name="Singh M."/>
            <person name="Singh A."/>
            <person name="Seah K."/>
            <person name="Emmerich C."/>
        </authorList>
    </citation>
    <scope>NUCLEOTIDE SEQUENCE</scope>
    <source>
        <strain evidence="1">ATCC30299</strain>
    </source>
</reference>
<protein>
    <submittedName>
        <fullName evidence="1">Uncharacterized protein</fullName>
    </submittedName>
</protein>
<accession>A0AAU9K775</accession>
<dbReference type="AlphaFoldDB" id="A0AAU9K775"/>
<gene>
    <name evidence="1" type="ORF">BSTOLATCC_MIC57872</name>
</gene>